<dbReference type="PROSITE" id="PS00770">
    <property type="entry name" value="AA_TRANSFER_CLASS_4"/>
    <property type="match status" value="1"/>
</dbReference>
<dbReference type="RefSeq" id="WP_057623997.1">
    <property type="nucleotide sequence ID" value="NZ_LKHV02000001.1"/>
</dbReference>
<evidence type="ECO:0000313" key="16">
    <source>
        <dbReference type="EMBL" id="MCS5708958.1"/>
    </source>
</evidence>
<comment type="subunit">
    <text evidence="3">Homodimer.</text>
</comment>
<comment type="function">
    <text evidence="10">Involved in the biosynthesis of p-aminobenzoate (PABA), a precursor of tetrahydrofolate. Converts 4-amino-4-deoxychorismate into 4-aminobenzoate (PABA) and pyruvate.</text>
</comment>
<evidence type="ECO:0000256" key="10">
    <source>
        <dbReference type="ARBA" id="ARBA00054027"/>
    </source>
</evidence>
<evidence type="ECO:0000256" key="9">
    <source>
        <dbReference type="ARBA" id="ARBA00049529"/>
    </source>
</evidence>
<dbReference type="Gene3D" id="3.30.470.10">
    <property type="match status" value="1"/>
</dbReference>
<evidence type="ECO:0000256" key="6">
    <source>
        <dbReference type="ARBA" id="ARBA00023239"/>
    </source>
</evidence>
<dbReference type="InterPro" id="IPR050571">
    <property type="entry name" value="Class-IV_PLP-Dep_Aminotrnsfr"/>
</dbReference>
<comment type="catalytic activity">
    <reaction evidence="9">
        <text>4-amino-4-deoxychorismate = 4-aminobenzoate + pyruvate + H(+)</text>
        <dbReference type="Rhea" id="RHEA:16201"/>
        <dbReference type="ChEBI" id="CHEBI:15361"/>
        <dbReference type="ChEBI" id="CHEBI:15378"/>
        <dbReference type="ChEBI" id="CHEBI:17836"/>
        <dbReference type="ChEBI" id="CHEBI:58406"/>
        <dbReference type="EC" id="4.1.3.38"/>
    </reaction>
</comment>
<dbReference type="GO" id="GO:0008153">
    <property type="term" value="P:4-aminobenzoate biosynthetic process"/>
    <property type="evidence" value="ECO:0007669"/>
    <property type="project" value="UniProtKB-UniRule"/>
</dbReference>
<reference evidence="15" key="1">
    <citation type="submission" date="2015-09" db="EMBL/GenBank/DDBJ databases">
        <title>Draft Genome Sequences of Two Novel Amoeba-resistant Intranuclear Bacteria, Candidatus Berkiella cookevillensis and Candidatus Berkiella aquae.</title>
        <authorList>
            <person name="Mehari Y.T."/>
            <person name="Arivett B.A."/>
            <person name="Farone A.L."/>
            <person name="Gunderson J.H."/>
            <person name="Farone M.B."/>
        </authorList>
    </citation>
    <scope>NUCLEOTIDE SEQUENCE [LARGE SCALE GENOMIC DNA]</scope>
    <source>
        <strain evidence="15">CC99</strain>
    </source>
</reference>
<organism evidence="15">
    <name type="scientific">Candidatus Berkiella cookevillensis</name>
    <dbReference type="NCBI Taxonomy" id="437022"/>
    <lineage>
        <taxon>Bacteria</taxon>
        <taxon>Pseudomonadati</taxon>
        <taxon>Pseudomonadota</taxon>
        <taxon>Gammaproteobacteria</taxon>
        <taxon>Candidatus Berkiellales</taxon>
        <taxon>Candidatus Berkiellaceae</taxon>
        <taxon>Candidatus Berkiella</taxon>
    </lineage>
</organism>
<evidence type="ECO:0000256" key="12">
    <source>
        <dbReference type="NCBIfam" id="TIGR03461"/>
    </source>
</evidence>
<keyword evidence="4 14" id="KW-0663">Pyridoxal phosphate</keyword>
<evidence type="ECO:0000313" key="17">
    <source>
        <dbReference type="Proteomes" id="UP000051494"/>
    </source>
</evidence>
<comment type="pathway">
    <text evidence="7">Cofactor biosynthesis; tetrahydrofolate biosynthesis; 4-aminobenzoate from chorismate: step 2/2.</text>
</comment>
<comment type="caution">
    <text evidence="15">The sequence shown here is derived from an EMBL/GenBank/DDBJ whole genome shotgun (WGS) entry which is preliminary data.</text>
</comment>
<dbReference type="EC" id="4.1.3.38" evidence="8 12"/>
<gene>
    <name evidence="15" type="primary">pabC</name>
    <name evidence="16" type="ORF">CC99x_008595</name>
    <name evidence="15" type="ORF">CC99x_00873</name>
</gene>
<dbReference type="InterPro" id="IPR036038">
    <property type="entry name" value="Aminotransferase-like"/>
</dbReference>
<dbReference type="PATRIC" id="fig|1590042.3.peg.891"/>
<evidence type="ECO:0000256" key="7">
    <source>
        <dbReference type="ARBA" id="ARBA00035633"/>
    </source>
</evidence>
<evidence type="ECO:0000256" key="1">
    <source>
        <dbReference type="ARBA" id="ARBA00001933"/>
    </source>
</evidence>
<dbReference type="GO" id="GO:0046656">
    <property type="term" value="P:folic acid biosynthetic process"/>
    <property type="evidence" value="ECO:0007669"/>
    <property type="project" value="UniProtKB-KW"/>
</dbReference>
<dbReference type="InterPro" id="IPR043132">
    <property type="entry name" value="BCAT-like_C"/>
</dbReference>
<dbReference type="InterPro" id="IPR018300">
    <property type="entry name" value="Aminotrans_IV_CS"/>
</dbReference>
<evidence type="ECO:0000256" key="5">
    <source>
        <dbReference type="ARBA" id="ARBA00022909"/>
    </source>
</evidence>
<dbReference type="EMBL" id="LKHV02000001">
    <property type="protein sequence ID" value="MCS5708958.1"/>
    <property type="molecule type" value="Genomic_DNA"/>
</dbReference>
<accession>A0A0Q9YFI4</accession>
<dbReference type="Proteomes" id="UP000051494">
    <property type="component" value="Unassembled WGS sequence"/>
</dbReference>
<dbReference type="Gene3D" id="3.20.10.10">
    <property type="entry name" value="D-amino Acid Aminotransferase, subunit A, domain 2"/>
    <property type="match status" value="1"/>
</dbReference>
<dbReference type="Pfam" id="PF01063">
    <property type="entry name" value="Aminotran_4"/>
    <property type="match status" value="1"/>
</dbReference>
<dbReference type="InterPro" id="IPR017824">
    <property type="entry name" value="Aminodeoxychorismate_lyase_IV"/>
</dbReference>
<proteinExistence type="inferred from homology"/>
<dbReference type="SUPFAM" id="SSF56752">
    <property type="entry name" value="D-aminoacid aminotransferase-like PLP-dependent enzymes"/>
    <property type="match status" value="1"/>
</dbReference>
<evidence type="ECO:0000313" key="15">
    <source>
        <dbReference type="EMBL" id="KRG19344.1"/>
    </source>
</evidence>
<dbReference type="GO" id="GO:0005829">
    <property type="term" value="C:cytosol"/>
    <property type="evidence" value="ECO:0007669"/>
    <property type="project" value="TreeGrafter"/>
</dbReference>
<dbReference type="PANTHER" id="PTHR42743:SF2">
    <property type="entry name" value="AMINODEOXYCHORISMATE LYASE"/>
    <property type="match status" value="1"/>
</dbReference>
<sequence length="292" mass="33399">MEHWYSDAFSFLANGKIDRIQSNSLFYDRGLHYGDGVFETITIRNIDTLQQNIFYNYHLQRLKLGLEKLFFPIIDFEVLLNEVNAFIAKANRVQTIWVLKLIITRGQGGKGYKPHHNSQPNIILLQRNYPIYPEAFSTEGIEAGWSNIVLPIDPQLAGIKHLNRLSQVLASIEASNRCQEVLLCNAKGNVIEGSKSNLFVVINGQIFTPCLKDSGVYGVMRAYLLNYLQKKGYFVEERLLFASDLAKAEEIFVCNSIIGIWPIRRLLHQTYKVGSLTKMLQTILKQETYFAT</sequence>
<evidence type="ECO:0000256" key="3">
    <source>
        <dbReference type="ARBA" id="ARBA00011738"/>
    </source>
</evidence>
<evidence type="ECO:0000256" key="4">
    <source>
        <dbReference type="ARBA" id="ARBA00022898"/>
    </source>
</evidence>
<evidence type="ECO:0000256" key="8">
    <source>
        <dbReference type="ARBA" id="ARBA00035676"/>
    </source>
</evidence>
<keyword evidence="17" id="KW-1185">Reference proteome</keyword>
<dbReference type="GO" id="GO:0008696">
    <property type="term" value="F:4-amino-4-deoxychorismate lyase activity"/>
    <property type="evidence" value="ECO:0007669"/>
    <property type="project" value="UniProtKB-UniRule"/>
</dbReference>
<dbReference type="PANTHER" id="PTHR42743">
    <property type="entry name" value="AMINO-ACID AMINOTRANSFERASE"/>
    <property type="match status" value="1"/>
</dbReference>
<dbReference type="STRING" id="437022.CC99x_00873"/>
<comment type="similarity">
    <text evidence="2 13">Belongs to the class-IV pyridoxal-phosphate-dependent aminotransferase family.</text>
</comment>
<comment type="cofactor">
    <cofactor evidence="1 14">
        <name>pyridoxal 5'-phosphate</name>
        <dbReference type="ChEBI" id="CHEBI:597326"/>
    </cofactor>
</comment>
<keyword evidence="6 15" id="KW-0456">Lyase</keyword>
<dbReference type="AlphaFoldDB" id="A0A0Q9YFI4"/>
<dbReference type="FunFam" id="3.20.10.10:FF:000002">
    <property type="entry name" value="D-alanine aminotransferase"/>
    <property type="match status" value="1"/>
</dbReference>
<protein>
    <recommendedName>
        <fullName evidence="11 12">Aminodeoxychorismate lyase</fullName>
        <ecNumber evidence="8 12">4.1.3.38</ecNumber>
    </recommendedName>
</protein>
<evidence type="ECO:0000256" key="2">
    <source>
        <dbReference type="ARBA" id="ARBA00009320"/>
    </source>
</evidence>
<keyword evidence="5" id="KW-0289">Folate biosynthesis</keyword>
<dbReference type="GO" id="GO:0030170">
    <property type="term" value="F:pyridoxal phosphate binding"/>
    <property type="evidence" value="ECO:0007669"/>
    <property type="project" value="InterPro"/>
</dbReference>
<reference evidence="16" key="2">
    <citation type="journal article" date="2016" name="Genome Announc.">
        <title>Draft Genome Sequences of Two Novel Amoeba-Resistant Intranuclear Bacteria, 'Candidatus Berkiella cookevillensis' and 'Candidatus Berkiella aquae'.</title>
        <authorList>
            <person name="Mehari Y.T."/>
            <person name="Arivett B.A."/>
            <person name="Farone A.L."/>
            <person name="Gunderson J.H."/>
            <person name="Farone M.B."/>
        </authorList>
    </citation>
    <scope>NUCLEOTIDE SEQUENCE</scope>
    <source>
        <strain evidence="16">CC99</strain>
    </source>
</reference>
<dbReference type="NCBIfam" id="TIGR03461">
    <property type="entry name" value="pabC_Proteo"/>
    <property type="match status" value="1"/>
</dbReference>
<reference evidence="16" key="3">
    <citation type="submission" date="2021-06" db="EMBL/GenBank/DDBJ databases">
        <title>Genomic Description and Analysis of Intracellular Bacteria, Candidatus Berkiella cookevillensis and Candidatus Berkiella aquae.</title>
        <authorList>
            <person name="Kidane D.T."/>
            <person name="Mehari Y.T."/>
            <person name="Rice F.C."/>
            <person name="Arivett B.A."/>
            <person name="Farone A.L."/>
            <person name="Berk S.G."/>
            <person name="Farone M.B."/>
        </authorList>
    </citation>
    <scope>NUCLEOTIDE SEQUENCE</scope>
    <source>
        <strain evidence="16">CC99</strain>
    </source>
</reference>
<evidence type="ECO:0000256" key="11">
    <source>
        <dbReference type="ARBA" id="ARBA00069174"/>
    </source>
</evidence>
<dbReference type="OrthoDB" id="9805628at2"/>
<dbReference type="EMBL" id="LKHV01000003">
    <property type="protein sequence ID" value="KRG19344.1"/>
    <property type="molecule type" value="Genomic_DNA"/>
</dbReference>
<name>A0A0Q9YFI4_9GAMM</name>
<evidence type="ECO:0000256" key="14">
    <source>
        <dbReference type="RuleBase" id="RU004516"/>
    </source>
</evidence>
<dbReference type="InterPro" id="IPR043131">
    <property type="entry name" value="BCAT-like_N"/>
</dbReference>
<evidence type="ECO:0000256" key="13">
    <source>
        <dbReference type="RuleBase" id="RU004106"/>
    </source>
</evidence>
<dbReference type="InterPro" id="IPR001544">
    <property type="entry name" value="Aminotrans_IV"/>
</dbReference>